<evidence type="ECO:0000256" key="1">
    <source>
        <dbReference type="ARBA" id="ARBA00006817"/>
    </source>
</evidence>
<evidence type="ECO:0000313" key="3">
    <source>
        <dbReference type="EMBL" id="ABS64117.1"/>
    </source>
</evidence>
<reference evidence="3 4" key="1">
    <citation type="journal article" date="2011" name="Stand. Genomic Sci.">
        <title>Complete genome sequence of Parvibaculum lavamentivorans type strain (DS-1(T)).</title>
        <authorList>
            <person name="Schleheck D."/>
            <person name="Weiss M."/>
            <person name="Pitluck S."/>
            <person name="Bruce D."/>
            <person name="Land M.L."/>
            <person name="Han S."/>
            <person name="Saunders E."/>
            <person name="Tapia R."/>
            <person name="Detter C."/>
            <person name="Brettin T."/>
            <person name="Han J."/>
            <person name="Woyke T."/>
            <person name="Goodwin L."/>
            <person name="Pennacchio L."/>
            <person name="Nolan M."/>
            <person name="Cook A.M."/>
            <person name="Kjelleberg S."/>
            <person name="Thomas T."/>
        </authorList>
    </citation>
    <scope>NUCLEOTIDE SEQUENCE [LARGE SCALE GENOMIC DNA]</scope>
    <source>
        <strain evidence="4">DS-1 / DSM 13023 / NCIMB 13966</strain>
    </source>
</reference>
<dbReference type="EMBL" id="CP000774">
    <property type="protein sequence ID" value="ABS64117.1"/>
    <property type="molecule type" value="Genomic_DNA"/>
</dbReference>
<accession>A7HW34</accession>
<evidence type="ECO:0000313" key="4">
    <source>
        <dbReference type="Proteomes" id="UP000006377"/>
    </source>
</evidence>
<comment type="similarity">
    <text evidence="1">Belongs to the AHA1 family.</text>
</comment>
<evidence type="ECO:0000259" key="2">
    <source>
        <dbReference type="Pfam" id="PF08327"/>
    </source>
</evidence>
<dbReference type="Pfam" id="PF08327">
    <property type="entry name" value="AHSA1"/>
    <property type="match status" value="1"/>
</dbReference>
<proteinExistence type="inferred from homology"/>
<dbReference type="AlphaFoldDB" id="A7HW34"/>
<dbReference type="eggNOG" id="COG3832">
    <property type="taxonomic scope" value="Bacteria"/>
</dbReference>
<name>A7HW34_PARL1</name>
<organism evidence="3 4">
    <name type="scientific">Parvibaculum lavamentivorans (strain DS-1 / DSM 13023 / NCIMB 13966)</name>
    <dbReference type="NCBI Taxonomy" id="402881"/>
    <lineage>
        <taxon>Bacteria</taxon>
        <taxon>Pseudomonadati</taxon>
        <taxon>Pseudomonadota</taxon>
        <taxon>Alphaproteobacteria</taxon>
        <taxon>Hyphomicrobiales</taxon>
        <taxon>Parvibaculaceae</taxon>
        <taxon>Parvibaculum</taxon>
    </lineage>
</organism>
<dbReference type="KEGG" id="pla:Plav_2508"/>
<dbReference type="SUPFAM" id="SSF55961">
    <property type="entry name" value="Bet v1-like"/>
    <property type="match status" value="1"/>
</dbReference>
<sequence length="161" mass="18634">MSAAVMVGITLDVEPEEAFRLFTEEVDVWWQRGPKFRFRPRAHGTMKFEPGEGGRLVEIYDEAKGDLYEVGRILVWEPGHRLVFEWRGPNFREGQVTEVELKFKAVDAGTRITLEHRGWETLPQDHPARHGLSDRAFLTMQGGWWEEQLVAMRGKVGREGR</sequence>
<dbReference type="HOGENOM" id="CLU_112319_1_0_5"/>
<gene>
    <name evidence="3" type="ordered locus">Plav_2508</name>
</gene>
<dbReference type="InterPro" id="IPR013538">
    <property type="entry name" value="ASHA1/2-like_C"/>
</dbReference>
<dbReference type="RefSeq" id="WP_012111428.1">
    <property type="nucleotide sequence ID" value="NC_009719.1"/>
</dbReference>
<dbReference type="InterPro" id="IPR023393">
    <property type="entry name" value="START-like_dom_sf"/>
</dbReference>
<feature type="domain" description="Activator of Hsp90 ATPase homologue 1/2-like C-terminal" evidence="2">
    <location>
        <begin position="12"/>
        <end position="131"/>
    </location>
</feature>
<dbReference type="Gene3D" id="3.30.530.20">
    <property type="match status" value="1"/>
</dbReference>
<dbReference type="CDD" id="cd08891">
    <property type="entry name" value="SRPBCC_CalC"/>
    <property type="match status" value="1"/>
</dbReference>
<dbReference type="Proteomes" id="UP000006377">
    <property type="component" value="Chromosome"/>
</dbReference>
<protein>
    <submittedName>
        <fullName evidence="3">Activator of Hsp90 ATPase 1 family protein</fullName>
    </submittedName>
</protein>
<keyword evidence="4" id="KW-1185">Reference proteome</keyword>
<dbReference type="STRING" id="402881.Plav_2508"/>